<protein>
    <submittedName>
        <fullName evidence="2">Fe-S dependent transcriptional regulator of feoABC</fullName>
    </submittedName>
</protein>
<evidence type="ECO:0000313" key="2">
    <source>
        <dbReference type="EMBL" id="AIN46900.1"/>
    </source>
</evidence>
<proteinExistence type="predicted"/>
<evidence type="ECO:0000313" key="3">
    <source>
        <dbReference type="Proteomes" id="UP000067325"/>
    </source>
</evidence>
<reference evidence="2 3" key="1">
    <citation type="journal article" date="2014" name="MBio">
        <title>Differential genome evolution between companion symbionts in an insect-bacterial symbiosis.</title>
        <authorList>
            <person name="Bennett G.M."/>
            <person name="McCutcheon J.P."/>
            <person name="MacDonald B.R."/>
            <person name="Romanovicz D."/>
            <person name="Moran N.A."/>
        </authorList>
    </citation>
    <scope>NUCLEOTIDE SEQUENCE [LARGE SCALE GENOMIC DNA]</scope>
    <source>
        <strain evidence="2 3">BGSS</strain>
    </source>
</reference>
<feature type="domain" description="Transcriptional regulator HTH-type FeoC" evidence="1">
    <location>
        <begin position="4"/>
        <end position="63"/>
    </location>
</feature>
<evidence type="ECO:0000259" key="1">
    <source>
        <dbReference type="Pfam" id="PF09012"/>
    </source>
</evidence>
<organism evidence="2 3">
    <name type="scientific">Candidatus Palibaumannia cicadellinicola</name>
    <dbReference type="NCBI Taxonomy" id="186490"/>
    <lineage>
        <taxon>Bacteria</taxon>
        <taxon>Pseudomonadati</taxon>
        <taxon>Pseudomonadota</taxon>
        <taxon>Gammaproteobacteria</taxon>
        <taxon>Candidatus Palibaumannia</taxon>
    </lineage>
</organism>
<dbReference type="RefSeq" id="WP_081901707.1">
    <property type="nucleotide sequence ID" value="NZ_CP008985.1"/>
</dbReference>
<dbReference type="KEGG" id="bcib:IM45_027"/>
<dbReference type="OrthoDB" id="6903254at2"/>
<dbReference type="InterPro" id="IPR036390">
    <property type="entry name" value="WH_DNA-bd_sf"/>
</dbReference>
<gene>
    <name evidence="2" type="ORF">IM45_027</name>
</gene>
<dbReference type="Gene3D" id="1.10.10.10">
    <property type="entry name" value="Winged helix-like DNA-binding domain superfamily/Winged helix DNA-binding domain"/>
    <property type="match status" value="1"/>
</dbReference>
<dbReference type="Proteomes" id="UP000067325">
    <property type="component" value="Chromosome"/>
</dbReference>
<accession>A0A088MX32</accession>
<name>A0A088MX32_9GAMM</name>
<dbReference type="InterPro" id="IPR036388">
    <property type="entry name" value="WH-like_DNA-bd_sf"/>
</dbReference>
<dbReference type="Pfam" id="PF09012">
    <property type="entry name" value="FeoC"/>
    <property type="match status" value="1"/>
</dbReference>
<dbReference type="InterPro" id="IPR015102">
    <property type="entry name" value="Tscrpt_reg_HTH_FeoC"/>
</dbReference>
<sequence>MSKLLQIRDTLVLLDQADARTLSLLLNIPKTMTQAILEILEIRGQIEKVSNNTIKTCEDCSHNCNLPYYRLRSPKS</sequence>
<dbReference type="EMBL" id="CP008985">
    <property type="protein sequence ID" value="AIN46900.1"/>
    <property type="molecule type" value="Genomic_DNA"/>
</dbReference>
<dbReference type="AlphaFoldDB" id="A0A088MX32"/>
<dbReference type="SUPFAM" id="SSF46785">
    <property type="entry name" value="Winged helix' DNA-binding domain"/>
    <property type="match status" value="1"/>
</dbReference>